<accession>A0AAW0C8M5</accession>
<dbReference type="AlphaFoldDB" id="A0AAW0C8M5"/>
<dbReference type="EMBL" id="JAYKXP010000054">
    <property type="protein sequence ID" value="KAK7035308.1"/>
    <property type="molecule type" value="Genomic_DNA"/>
</dbReference>
<evidence type="ECO:0000313" key="2">
    <source>
        <dbReference type="Proteomes" id="UP001383192"/>
    </source>
</evidence>
<evidence type="ECO:0000313" key="1">
    <source>
        <dbReference type="EMBL" id="KAK7035308.1"/>
    </source>
</evidence>
<reference evidence="1 2" key="1">
    <citation type="submission" date="2024-01" db="EMBL/GenBank/DDBJ databases">
        <title>A draft genome for a cacao thread blight-causing isolate of Paramarasmius palmivorus.</title>
        <authorList>
            <person name="Baruah I.K."/>
            <person name="Bukari Y."/>
            <person name="Amoako-Attah I."/>
            <person name="Meinhardt L.W."/>
            <person name="Bailey B.A."/>
            <person name="Cohen S.P."/>
        </authorList>
    </citation>
    <scope>NUCLEOTIDE SEQUENCE [LARGE SCALE GENOMIC DNA]</scope>
    <source>
        <strain evidence="1 2">GH-12</strain>
    </source>
</reference>
<keyword evidence="2" id="KW-1185">Reference proteome</keyword>
<comment type="caution">
    <text evidence="1">The sequence shown here is derived from an EMBL/GenBank/DDBJ whole genome shotgun (WGS) entry which is preliminary data.</text>
</comment>
<organism evidence="1 2">
    <name type="scientific">Paramarasmius palmivorus</name>
    <dbReference type="NCBI Taxonomy" id="297713"/>
    <lineage>
        <taxon>Eukaryota</taxon>
        <taxon>Fungi</taxon>
        <taxon>Dikarya</taxon>
        <taxon>Basidiomycota</taxon>
        <taxon>Agaricomycotina</taxon>
        <taxon>Agaricomycetes</taxon>
        <taxon>Agaricomycetidae</taxon>
        <taxon>Agaricales</taxon>
        <taxon>Marasmiineae</taxon>
        <taxon>Marasmiaceae</taxon>
        <taxon>Paramarasmius</taxon>
    </lineage>
</organism>
<dbReference type="Proteomes" id="UP001383192">
    <property type="component" value="Unassembled WGS sequence"/>
</dbReference>
<sequence>MVTDMNKLNGGTENASDYRDVNGWNFQFNHVGQWGNGLCNGKVTQKGSQSSQEQFNNGCSGFGAYGYGGYQHQDNQFYNAWLYGDVLCFGTTQKHQFSHLDHGISQLKGT</sequence>
<protein>
    <submittedName>
        <fullName evidence="1">Uncharacterized protein</fullName>
    </submittedName>
</protein>
<gene>
    <name evidence="1" type="ORF">VNI00_012075</name>
</gene>
<proteinExistence type="predicted"/>
<name>A0AAW0C8M5_9AGAR</name>